<evidence type="ECO:0000313" key="4">
    <source>
        <dbReference type="EMBL" id="UOQ68018.1"/>
    </source>
</evidence>
<name>A0ABY4GAU7_9BACT</name>
<dbReference type="Pfam" id="PF04616">
    <property type="entry name" value="Glyco_hydro_43"/>
    <property type="match status" value="1"/>
</dbReference>
<keyword evidence="2" id="KW-0378">Hydrolase</keyword>
<dbReference type="RefSeq" id="WP_245124500.1">
    <property type="nucleotide sequence ID" value="NZ_CP095061.1"/>
</dbReference>
<evidence type="ECO:0000256" key="3">
    <source>
        <dbReference type="ARBA" id="ARBA00023295"/>
    </source>
</evidence>
<evidence type="ECO:0000256" key="1">
    <source>
        <dbReference type="ARBA" id="ARBA00009865"/>
    </source>
</evidence>
<sequence length="224" mass="24483">MSFEVETPAQIVTPATSLPTDCAPVTATNTAISAAPAVETAPVTSYANVVLPGDFPDPTIAKIGDTYWASATSAEWGPVFPLFKSTNLVDWQLVSHVFPNSSSLPEWTEANFWAPEIFHENGKTYVYYTARKKGGPLAIGVASADDPAGPYTDHGPLVAQRYGSIDGFPMRDEKGDLYLVWKEDGNAYKKPTRFGRSASTPRTPSWWVRKWSCSAMMLRGRAAW</sequence>
<dbReference type="Gene3D" id="2.115.10.20">
    <property type="entry name" value="Glycosyl hydrolase domain, family 43"/>
    <property type="match status" value="1"/>
</dbReference>
<dbReference type="InterPro" id="IPR006710">
    <property type="entry name" value="Glyco_hydro_43"/>
</dbReference>
<proteinExistence type="inferred from homology"/>
<organism evidence="4 5">
    <name type="scientific">Hymenobacter volaticus</name>
    <dbReference type="NCBI Taxonomy" id="2932254"/>
    <lineage>
        <taxon>Bacteria</taxon>
        <taxon>Pseudomonadati</taxon>
        <taxon>Bacteroidota</taxon>
        <taxon>Cytophagia</taxon>
        <taxon>Cytophagales</taxon>
        <taxon>Hymenobacteraceae</taxon>
        <taxon>Hymenobacter</taxon>
    </lineage>
</organism>
<dbReference type="EMBL" id="CP095061">
    <property type="protein sequence ID" value="UOQ68018.1"/>
    <property type="molecule type" value="Genomic_DNA"/>
</dbReference>
<gene>
    <name evidence="4" type="ORF">MUN86_09260</name>
</gene>
<dbReference type="InterPro" id="IPR051795">
    <property type="entry name" value="Glycosyl_Hydrlase_43"/>
</dbReference>
<keyword evidence="5" id="KW-1185">Reference proteome</keyword>
<dbReference type="SUPFAM" id="SSF75005">
    <property type="entry name" value="Arabinanase/levansucrase/invertase"/>
    <property type="match status" value="1"/>
</dbReference>
<protein>
    <submittedName>
        <fullName evidence="4">Family 43 glycosylhydrolase</fullName>
    </submittedName>
</protein>
<dbReference type="PANTHER" id="PTHR42812">
    <property type="entry name" value="BETA-XYLOSIDASE"/>
    <property type="match status" value="1"/>
</dbReference>
<evidence type="ECO:0000313" key="5">
    <source>
        <dbReference type="Proteomes" id="UP000830401"/>
    </source>
</evidence>
<reference evidence="4" key="1">
    <citation type="submission" date="2022-04" db="EMBL/GenBank/DDBJ databases">
        <title>Hymenobacter sp. isolated from the air.</title>
        <authorList>
            <person name="Won M."/>
            <person name="Lee C.-M."/>
            <person name="Woen H.-Y."/>
            <person name="Kwon S.-W."/>
        </authorList>
    </citation>
    <scope>NUCLEOTIDE SEQUENCE</scope>
    <source>
        <strain evidence="4">5420S-77</strain>
    </source>
</reference>
<dbReference type="Proteomes" id="UP000830401">
    <property type="component" value="Chromosome"/>
</dbReference>
<comment type="similarity">
    <text evidence="1">Belongs to the glycosyl hydrolase 43 family.</text>
</comment>
<evidence type="ECO:0000256" key="2">
    <source>
        <dbReference type="ARBA" id="ARBA00022801"/>
    </source>
</evidence>
<keyword evidence="3" id="KW-0326">Glycosidase</keyword>
<accession>A0ABY4GAU7</accession>
<dbReference type="PANTHER" id="PTHR42812:SF5">
    <property type="entry name" value="ENDO-ARABINASE"/>
    <property type="match status" value="1"/>
</dbReference>
<dbReference type="InterPro" id="IPR023296">
    <property type="entry name" value="Glyco_hydro_beta-prop_sf"/>
</dbReference>